<feature type="domain" description="Rhodanese" evidence="11">
    <location>
        <begin position="411"/>
        <end position="489"/>
    </location>
</feature>
<keyword evidence="7" id="KW-0694">RNA-binding</keyword>
<dbReference type="InterPro" id="IPR004114">
    <property type="entry name" value="THUMP_dom"/>
</dbReference>
<dbReference type="Pfam" id="PF02926">
    <property type="entry name" value="THUMP"/>
    <property type="match status" value="1"/>
</dbReference>
<reference evidence="13" key="1">
    <citation type="submission" date="2018-05" db="EMBL/GenBank/DDBJ databases">
        <authorList>
            <person name="Lanie J.A."/>
            <person name="Ng W.-L."/>
            <person name="Kazmierczak K.M."/>
            <person name="Andrzejewski T.M."/>
            <person name="Davidsen T.M."/>
            <person name="Wayne K.J."/>
            <person name="Tettelin H."/>
            <person name="Glass J.I."/>
            <person name="Rusch D."/>
            <person name="Podicherti R."/>
            <person name="Tsui H.-C.T."/>
            <person name="Winkler M.E."/>
        </authorList>
    </citation>
    <scope>NUCLEOTIDE SEQUENCE</scope>
</reference>
<dbReference type="EMBL" id="UINC01000321">
    <property type="protein sequence ID" value="SUZ53236.1"/>
    <property type="molecule type" value="Genomic_DNA"/>
</dbReference>
<evidence type="ECO:0000256" key="1">
    <source>
        <dbReference type="ARBA" id="ARBA00004496"/>
    </source>
</evidence>
<keyword evidence="3" id="KW-0820">tRNA-binding</keyword>
<dbReference type="Gene3D" id="3.30.2130.30">
    <property type="match status" value="1"/>
</dbReference>
<dbReference type="InterPro" id="IPR054173">
    <property type="entry name" value="ThiI_fer"/>
</dbReference>
<keyword evidence="6" id="KW-0067">ATP-binding</keyword>
<dbReference type="InterPro" id="IPR026340">
    <property type="entry name" value="THII_Thiazole_biosynth_dom"/>
</dbReference>
<evidence type="ECO:0000256" key="6">
    <source>
        <dbReference type="ARBA" id="ARBA00022840"/>
    </source>
</evidence>
<dbReference type="SMART" id="SM00981">
    <property type="entry name" value="THUMP"/>
    <property type="match status" value="1"/>
</dbReference>
<keyword evidence="2" id="KW-0963">Cytoplasm</keyword>
<dbReference type="CDD" id="cd01712">
    <property type="entry name" value="PPase_ThiI"/>
    <property type="match status" value="1"/>
</dbReference>
<dbReference type="Pfam" id="PF02568">
    <property type="entry name" value="ThiI"/>
    <property type="match status" value="1"/>
</dbReference>
<dbReference type="InterPro" id="IPR020536">
    <property type="entry name" value="ThiI_AANH"/>
</dbReference>
<dbReference type="InterPro" id="IPR049962">
    <property type="entry name" value="THUMP_ThiI"/>
</dbReference>
<gene>
    <name evidence="13" type="ORF">METZ01_LOCUS6090</name>
</gene>
<dbReference type="SUPFAM" id="SSF52821">
    <property type="entry name" value="Rhodanese/Cell cycle control phosphatase"/>
    <property type="match status" value="1"/>
</dbReference>
<dbReference type="PANTHER" id="PTHR43209:SF1">
    <property type="entry name" value="TRNA SULFURTRANSFERASE"/>
    <property type="match status" value="1"/>
</dbReference>
<dbReference type="SUPFAM" id="SSF143437">
    <property type="entry name" value="THUMP domain-like"/>
    <property type="match status" value="1"/>
</dbReference>
<dbReference type="HAMAP" id="MF_00021">
    <property type="entry name" value="ThiI"/>
    <property type="match status" value="1"/>
</dbReference>
<dbReference type="GO" id="GO:0002937">
    <property type="term" value="P:tRNA 4-thiouridine biosynthesis"/>
    <property type="evidence" value="ECO:0007669"/>
    <property type="project" value="TreeGrafter"/>
</dbReference>
<dbReference type="NCBIfam" id="TIGR00342">
    <property type="entry name" value="tRNA uracil 4-sulfurtransferase ThiI"/>
    <property type="match status" value="1"/>
</dbReference>
<dbReference type="GO" id="GO:0052837">
    <property type="term" value="P:thiazole biosynthetic process"/>
    <property type="evidence" value="ECO:0007669"/>
    <property type="project" value="InterPro"/>
</dbReference>
<evidence type="ECO:0000256" key="9">
    <source>
        <dbReference type="ARBA" id="ARBA00023157"/>
    </source>
</evidence>
<evidence type="ECO:0000256" key="3">
    <source>
        <dbReference type="ARBA" id="ARBA00022555"/>
    </source>
</evidence>
<protein>
    <recommendedName>
        <fullName evidence="14">THUMP domain-containing protein</fullName>
    </recommendedName>
</protein>
<dbReference type="SUPFAM" id="SSF52402">
    <property type="entry name" value="Adenine nucleotide alpha hydrolases-like"/>
    <property type="match status" value="1"/>
</dbReference>
<keyword evidence="8" id="KW-0784">Thiamine biosynthesis</keyword>
<dbReference type="PANTHER" id="PTHR43209">
    <property type="entry name" value="TRNA SULFURTRANSFERASE"/>
    <property type="match status" value="1"/>
</dbReference>
<dbReference type="Pfam" id="PF22025">
    <property type="entry name" value="ThiI_fer"/>
    <property type="match status" value="1"/>
</dbReference>
<evidence type="ECO:0000256" key="8">
    <source>
        <dbReference type="ARBA" id="ARBA00022977"/>
    </source>
</evidence>
<dbReference type="GO" id="GO:0005829">
    <property type="term" value="C:cytosol"/>
    <property type="evidence" value="ECO:0007669"/>
    <property type="project" value="TreeGrafter"/>
</dbReference>
<evidence type="ECO:0000256" key="4">
    <source>
        <dbReference type="ARBA" id="ARBA00022679"/>
    </source>
</evidence>
<accession>A0A381NF76</accession>
<evidence type="ECO:0000259" key="11">
    <source>
        <dbReference type="PROSITE" id="PS50206"/>
    </source>
</evidence>
<dbReference type="InterPro" id="IPR003720">
    <property type="entry name" value="tRNA_STrfase"/>
</dbReference>
<evidence type="ECO:0000256" key="7">
    <source>
        <dbReference type="ARBA" id="ARBA00022884"/>
    </source>
</evidence>
<dbReference type="Pfam" id="PF00581">
    <property type="entry name" value="Rhodanese"/>
    <property type="match status" value="1"/>
</dbReference>
<dbReference type="NCBIfam" id="TIGR04271">
    <property type="entry name" value="ThiI_C_thiazole"/>
    <property type="match status" value="1"/>
</dbReference>
<evidence type="ECO:0000313" key="13">
    <source>
        <dbReference type="EMBL" id="SUZ53236.1"/>
    </source>
</evidence>
<keyword evidence="5" id="KW-0547">Nucleotide-binding</keyword>
<dbReference type="PROSITE" id="PS50206">
    <property type="entry name" value="RHODANESE_3"/>
    <property type="match status" value="1"/>
</dbReference>
<dbReference type="InterPro" id="IPR050102">
    <property type="entry name" value="tRNA_sulfurtransferase_ThiI"/>
</dbReference>
<dbReference type="InterPro" id="IPR049961">
    <property type="entry name" value="ThiI_N"/>
</dbReference>
<dbReference type="InterPro" id="IPR014729">
    <property type="entry name" value="Rossmann-like_a/b/a_fold"/>
</dbReference>
<evidence type="ECO:0000256" key="10">
    <source>
        <dbReference type="ARBA" id="ARBA00023284"/>
    </source>
</evidence>
<sequence length="491" mass="55561">MLFLIKLFPEITIKSRPVRHRFIRQLRKNIRAVLLEFDEEVKVTGEWDGLEVKTHCSDSVLLHKISNRLSHTPGISKFLEVEKYDLPDMEGILQLAIQHYHEILHDKTFAVRCKRTGKHAFKSTDVERYVGAGLNQHTQATGVKLVNPDVTVSMEIREDTIFIVKRQIKGLGGFPLGCQASALSLISGGFDSAVSSFLCIKRGLQIHYCFFNLGGKGHELAVKELALYLWMKYHSSHRVKFVSVPFEAVVGEILSNVDDPQMGVMLKRMMLRAADRIASRLRIGTLVTGESVAQVSSQTLQNLAIIDQASESLILRPLSTTDKQEIIDIARGIGTEEFSRNVQEYCAVISRNPTTKARLERIEREESKFDFEVLEIAVEKARFQLITSVVNDFNHASSEVDIVYEAKIGNTVIDIRHPDELEISPLSKQRLDNAVDILSIPFYQLRTKFTTLDQNRRFLLYCEKGMMSRLHAAHLQGEGFKNVAVLDLSVP</sequence>
<comment type="subcellular location">
    <subcellularLocation>
        <location evidence="1">Cytoplasm</location>
    </subcellularLocation>
</comment>
<name>A0A381NF76_9ZZZZ</name>
<evidence type="ECO:0000256" key="2">
    <source>
        <dbReference type="ARBA" id="ARBA00022490"/>
    </source>
</evidence>
<evidence type="ECO:0008006" key="14">
    <source>
        <dbReference type="Google" id="ProtNLM"/>
    </source>
</evidence>
<dbReference type="PROSITE" id="PS51165">
    <property type="entry name" value="THUMP"/>
    <property type="match status" value="1"/>
</dbReference>
<feature type="domain" description="THUMP" evidence="12">
    <location>
        <begin position="63"/>
        <end position="167"/>
    </location>
</feature>
<keyword evidence="10" id="KW-0676">Redox-active center</keyword>
<dbReference type="InterPro" id="IPR036873">
    <property type="entry name" value="Rhodanese-like_dom_sf"/>
</dbReference>
<dbReference type="GO" id="GO:0005524">
    <property type="term" value="F:ATP binding"/>
    <property type="evidence" value="ECO:0007669"/>
    <property type="project" value="UniProtKB-KW"/>
</dbReference>
<dbReference type="InterPro" id="IPR001763">
    <property type="entry name" value="Rhodanese-like_dom"/>
</dbReference>
<keyword evidence="4" id="KW-0808">Transferase</keyword>
<dbReference type="AlphaFoldDB" id="A0A381NF76"/>
<dbReference type="GO" id="GO:0004810">
    <property type="term" value="F:CCA tRNA nucleotidyltransferase activity"/>
    <property type="evidence" value="ECO:0007669"/>
    <property type="project" value="InterPro"/>
</dbReference>
<dbReference type="GO" id="GO:0009228">
    <property type="term" value="P:thiamine biosynthetic process"/>
    <property type="evidence" value="ECO:0007669"/>
    <property type="project" value="UniProtKB-KW"/>
</dbReference>
<evidence type="ECO:0000259" key="12">
    <source>
        <dbReference type="PROSITE" id="PS51165"/>
    </source>
</evidence>
<dbReference type="Gene3D" id="3.40.250.10">
    <property type="entry name" value="Rhodanese-like domain"/>
    <property type="match status" value="1"/>
</dbReference>
<keyword evidence="9" id="KW-1015">Disulfide bond</keyword>
<dbReference type="GO" id="GO:0016783">
    <property type="term" value="F:sulfurtransferase activity"/>
    <property type="evidence" value="ECO:0007669"/>
    <property type="project" value="InterPro"/>
</dbReference>
<proteinExistence type="inferred from homology"/>
<dbReference type="CDD" id="cd00158">
    <property type="entry name" value="RHOD"/>
    <property type="match status" value="1"/>
</dbReference>
<dbReference type="GO" id="GO:0000049">
    <property type="term" value="F:tRNA binding"/>
    <property type="evidence" value="ECO:0007669"/>
    <property type="project" value="UniProtKB-KW"/>
</dbReference>
<dbReference type="Gene3D" id="3.40.50.620">
    <property type="entry name" value="HUPs"/>
    <property type="match status" value="1"/>
</dbReference>
<evidence type="ECO:0000256" key="5">
    <source>
        <dbReference type="ARBA" id="ARBA00022741"/>
    </source>
</evidence>
<organism evidence="13">
    <name type="scientific">marine metagenome</name>
    <dbReference type="NCBI Taxonomy" id="408172"/>
    <lineage>
        <taxon>unclassified sequences</taxon>
        <taxon>metagenomes</taxon>
        <taxon>ecological metagenomes</taxon>
    </lineage>
</organism>
<dbReference type="CDD" id="cd11716">
    <property type="entry name" value="THUMP_ThiI"/>
    <property type="match status" value="1"/>
</dbReference>